<name>A0A6M7WTA1_RHILI</name>
<keyword evidence="5 8" id="KW-1133">Transmembrane helix</keyword>
<dbReference type="Proteomes" id="UP000503017">
    <property type="component" value="Chromosome"/>
</dbReference>
<evidence type="ECO:0000256" key="6">
    <source>
        <dbReference type="ARBA" id="ARBA00023136"/>
    </source>
</evidence>
<evidence type="ECO:0000256" key="5">
    <source>
        <dbReference type="ARBA" id="ARBA00022989"/>
    </source>
</evidence>
<feature type="binding site" evidence="7">
    <location>
        <position position="172"/>
    </location>
    <ligand>
        <name>Mg(2+)</name>
        <dbReference type="ChEBI" id="CHEBI:18420"/>
    </ligand>
</feature>
<evidence type="ECO:0000256" key="1">
    <source>
        <dbReference type="ARBA" id="ARBA00004651"/>
    </source>
</evidence>
<evidence type="ECO:0000256" key="4">
    <source>
        <dbReference type="ARBA" id="ARBA00022692"/>
    </source>
</evidence>
<evidence type="ECO:0000256" key="8">
    <source>
        <dbReference type="SAM" id="Phobius"/>
    </source>
</evidence>
<comment type="cofactor">
    <cofactor evidence="7">
        <name>Mg(2+)</name>
        <dbReference type="ChEBI" id="CHEBI:18420"/>
    </cofactor>
</comment>
<dbReference type="RefSeq" id="WP_027033828.1">
    <property type="nucleotide sequence ID" value="NZ_CP033367.1"/>
</dbReference>
<dbReference type="CDD" id="cd06853">
    <property type="entry name" value="GT_WecA_like"/>
    <property type="match status" value="1"/>
</dbReference>
<dbReference type="AlphaFoldDB" id="A0A6M7WTA1"/>
<feature type="transmembrane region" description="Helical" evidence="8">
    <location>
        <begin position="62"/>
        <end position="80"/>
    </location>
</feature>
<keyword evidence="3 9" id="KW-0808">Transferase</keyword>
<feature type="transmembrane region" description="Helical" evidence="8">
    <location>
        <begin position="130"/>
        <end position="161"/>
    </location>
</feature>
<accession>A0A6M7WTA1</accession>
<dbReference type="Pfam" id="PF00953">
    <property type="entry name" value="Glycos_transf_4"/>
    <property type="match status" value="1"/>
</dbReference>
<organism evidence="9 10">
    <name type="scientific">Mesorhizobium loti R88b</name>
    <dbReference type="NCBI Taxonomy" id="935548"/>
    <lineage>
        <taxon>Bacteria</taxon>
        <taxon>Pseudomonadati</taxon>
        <taxon>Pseudomonadota</taxon>
        <taxon>Alphaproteobacteria</taxon>
        <taxon>Hyphomicrobiales</taxon>
        <taxon>Phyllobacteriaceae</taxon>
        <taxon>Mesorhizobium</taxon>
    </lineage>
</organism>
<dbReference type="GO" id="GO:0044038">
    <property type="term" value="P:cell wall macromolecule biosynthetic process"/>
    <property type="evidence" value="ECO:0007669"/>
    <property type="project" value="TreeGrafter"/>
</dbReference>
<evidence type="ECO:0000256" key="3">
    <source>
        <dbReference type="ARBA" id="ARBA00022679"/>
    </source>
</evidence>
<dbReference type="GO" id="GO:0005886">
    <property type="term" value="C:plasma membrane"/>
    <property type="evidence" value="ECO:0007669"/>
    <property type="project" value="UniProtKB-SubCell"/>
</dbReference>
<evidence type="ECO:0000313" key="10">
    <source>
        <dbReference type="Proteomes" id="UP000503017"/>
    </source>
</evidence>
<keyword evidence="7" id="KW-0460">Magnesium</keyword>
<feature type="transmembrane region" description="Helical" evidence="8">
    <location>
        <begin position="168"/>
        <end position="187"/>
    </location>
</feature>
<keyword evidence="2" id="KW-1003">Cell membrane</keyword>
<feature type="transmembrane region" description="Helical" evidence="8">
    <location>
        <begin position="193"/>
        <end position="214"/>
    </location>
</feature>
<dbReference type="GO" id="GO:0071555">
    <property type="term" value="P:cell wall organization"/>
    <property type="evidence" value="ECO:0007669"/>
    <property type="project" value="TreeGrafter"/>
</dbReference>
<protein>
    <submittedName>
        <fullName evidence="9">Undecaprenyl/decaprenyl-phosphate alpha-N-acetylglucosaminyl 1-phosphate transferase</fullName>
    </submittedName>
</protein>
<dbReference type="GO" id="GO:0046872">
    <property type="term" value="F:metal ion binding"/>
    <property type="evidence" value="ECO:0007669"/>
    <property type="project" value="UniProtKB-KW"/>
</dbReference>
<reference evidence="9 10" key="1">
    <citation type="submission" date="2018-10" db="EMBL/GenBank/DDBJ databases">
        <authorList>
            <person name="Perry B.J."/>
            <person name="Sullivan J.T."/>
            <person name="Murphy R.J.T."/>
            <person name="Ramsay J.P."/>
            <person name="Ronson C.W."/>
        </authorList>
    </citation>
    <scope>NUCLEOTIDE SEQUENCE [LARGE SCALE GENOMIC DNA]</scope>
    <source>
        <strain evidence="9 10">R88b</strain>
    </source>
</reference>
<feature type="transmembrane region" description="Helical" evidence="8">
    <location>
        <begin position="7"/>
        <end position="24"/>
    </location>
</feature>
<gene>
    <name evidence="9" type="ORF">EB235_30050</name>
</gene>
<dbReference type="EMBL" id="CP033367">
    <property type="protein sequence ID" value="QKD05205.1"/>
    <property type="molecule type" value="Genomic_DNA"/>
</dbReference>
<proteinExistence type="predicted"/>
<keyword evidence="6 8" id="KW-0472">Membrane</keyword>
<feature type="binding site" evidence="7">
    <location>
        <position position="123"/>
    </location>
    <ligand>
        <name>Mg(2+)</name>
        <dbReference type="ChEBI" id="CHEBI:18420"/>
    </ligand>
</feature>
<evidence type="ECO:0000256" key="2">
    <source>
        <dbReference type="ARBA" id="ARBA00022475"/>
    </source>
</evidence>
<evidence type="ECO:0000256" key="7">
    <source>
        <dbReference type="PIRSR" id="PIRSR600715-1"/>
    </source>
</evidence>
<dbReference type="GO" id="GO:0009103">
    <property type="term" value="P:lipopolysaccharide biosynthetic process"/>
    <property type="evidence" value="ECO:0007669"/>
    <property type="project" value="TreeGrafter"/>
</dbReference>
<evidence type="ECO:0000313" key="9">
    <source>
        <dbReference type="EMBL" id="QKD05205.1"/>
    </source>
</evidence>
<comment type="subcellular location">
    <subcellularLocation>
        <location evidence="1">Cell membrane</location>
        <topology evidence="1">Multi-pass membrane protein</topology>
    </subcellularLocation>
</comment>
<dbReference type="PANTHER" id="PTHR22926:SF3">
    <property type="entry name" value="UNDECAPRENYL-PHOSPHATE ALPHA-N-ACETYLGLUCOSAMINYL 1-PHOSPHATE TRANSFERASE"/>
    <property type="match status" value="1"/>
</dbReference>
<feature type="transmembrane region" description="Helical" evidence="8">
    <location>
        <begin position="92"/>
        <end position="118"/>
    </location>
</feature>
<sequence length="262" mass="27239">MTLGPLVPFIGALLIAVVGVWLFARLATRIGAVSKVKSDRWHTSGEIPRLAGPAMLIAMSPWLPVEHILLLAVFCLIGALDDVRSLSAGAKAAALAAAAVLAGIITGLWWVPIVIWIACNAVNMLDHADGLAASAVAAAFLGLGGDIGMAGAGACVGFLCFNYPPARVFMGDSGSLLLGAAIVLLASKRGFDASLAWIAVPLIDAIFVTTRRLLHGRRPWMGGTDHLGHTLLRIGVNRQILPAIYAAGVLTIGLIFSAWANP</sequence>
<keyword evidence="7" id="KW-0479">Metal-binding</keyword>
<dbReference type="GO" id="GO:0016780">
    <property type="term" value="F:phosphotransferase activity, for other substituted phosphate groups"/>
    <property type="evidence" value="ECO:0007669"/>
    <property type="project" value="InterPro"/>
</dbReference>
<dbReference type="PANTHER" id="PTHR22926">
    <property type="entry name" value="PHOSPHO-N-ACETYLMURAMOYL-PENTAPEPTIDE-TRANSFERASE"/>
    <property type="match status" value="1"/>
</dbReference>
<keyword evidence="4 8" id="KW-0812">Transmembrane</keyword>
<feature type="transmembrane region" description="Helical" evidence="8">
    <location>
        <begin position="240"/>
        <end position="260"/>
    </location>
</feature>
<dbReference type="InterPro" id="IPR000715">
    <property type="entry name" value="Glycosyl_transferase_4"/>
</dbReference>